<feature type="region of interest" description="Disordered" evidence="1">
    <location>
        <begin position="354"/>
        <end position="391"/>
    </location>
</feature>
<reference evidence="2 3" key="1">
    <citation type="submission" date="2019-07" db="EMBL/GenBank/DDBJ databases">
        <title>Cryptosporangium phraense sp. nov., isolated from plant litter.</title>
        <authorList>
            <person name="Suriyachadkun C."/>
        </authorList>
    </citation>
    <scope>NUCLEOTIDE SEQUENCE [LARGE SCALE GENOMIC DNA]</scope>
    <source>
        <strain evidence="2 3">A-T 5661</strain>
    </source>
</reference>
<dbReference type="Proteomes" id="UP000317982">
    <property type="component" value="Unassembled WGS sequence"/>
</dbReference>
<organism evidence="2 3">
    <name type="scientific">Cryptosporangium phraense</name>
    <dbReference type="NCBI Taxonomy" id="2593070"/>
    <lineage>
        <taxon>Bacteria</taxon>
        <taxon>Bacillati</taxon>
        <taxon>Actinomycetota</taxon>
        <taxon>Actinomycetes</taxon>
        <taxon>Cryptosporangiales</taxon>
        <taxon>Cryptosporangiaceae</taxon>
        <taxon>Cryptosporangium</taxon>
    </lineage>
</organism>
<name>A0A545AQJ0_9ACTN</name>
<dbReference type="OrthoDB" id="178184at2"/>
<comment type="caution">
    <text evidence="2">The sequence shown here is derived from an EMBL/GenBank/DDBJ whole genome shotgun (WGS) entry which is preliminary data.</text>
</comment>
<dbReference type="InParanoid" id="A0A545AQJ0"/>
<protein>
    <submittedName>
        <fullName evidence="2">Uncharacterized protein</fullName>
    </submittedName>
</protein>
<accession>A0A545AQJ0</accession>
<keyword evidence="3" id="KW-1185">Reference proteome</keyword>
<evidence type="ECO:0000256" key="1">
    <source>
        <dbReference type="SAM" id="MobiDB-lite"/>
    </source>
</evidence>
<feature type="region of interest" description="Disordered" evidence="1">
    <location>
        <begin position="1"/>
        <end position="37"/>
    </location>
</feature>
<evidence type="ECO:0000313" key="2">
    <source>
        <dbReference type="EMBL" id="TQS43584.1"/>
    </source>
</evidence>
<dbReference type="EMBL" id="VIRS01000012">
    <property type="protein sequence ID" value="TQS43584.1"/>
    <property type="molecule type" value="Genomic_DNA"/>
</dbReference>
<sequence>MTTVREAGDPAAPTADEVSVWEDDPGAPPSTRTPVLRARPPLRTAPLPIDVAGGVPADSEGVVRYWTAAEALGRTVALYAPLFPAGAFPDGASWNPAVGDTLIANLEAGTDLNAYYDRQGLSFFRQHVSGVTVWSGESPDIVSHETGHAVLDALCPWMWDAASAEIAAFHESFGDMTAVLSGLRLATLREQVIGETGGELSRSSRLSRLAEQLGWAVRQLAPTSADPDCLRNASNELFYRDPVSLPPSAPASQLSSEPHSFSRVFTGAFLRSLAGMVHTVAGGAPVDDAALRTAGEDAATLLVTAVVGTAAVPAFYAQVAAHLIEADQEKFGGRYTEALQAAFVRHGILSPASAEALSDGGDSPDEKPPGRQMTAGPPSSPPASTSPVEVPGRQYGLADVLTVRAPVDAPRFAVAPAAPSRGELEPTPGEDVAAAFVEDLFRQGRVAVPRELRRGFTPATAVDSTLRTHQVADNGHGLELQRRVFD</sequence>
<dbReference type="RefSeq" id="WP_142705885.1">
    <property type="nucleotide sequence ID" value="NZ_VIRS01000012.1"/>
</dbReference>
<dbReference type="SUPFAM" id="SSF55486">
    <property type="entry name" value="Metalloproteases ('zincins'), catalytic domain"/>
    <property type="match status" value="1"/>
</dbReference>
<dbReference type="AlphaFoldDB" id="A0A545AQJ0"/>
<gene>
    <name evidence="2" type="ORF">FL583_18270</name>
</gene>
<proteinExistence type="predicted"/>
<evidence type="ECO:0000313" key="3">
    <source>
        <dbReference type="Proteomes" id="UP000317982"/>
    </source>
</evidence>